<dbReference type="Pfam" id="PF02883">
    <property type="entry name" value="Alpha_adaptinC2"/>
    <property type="match status" value="1"/>
</dbReference>
<dbReference type="Proteomes" id="UP000318582">
    <property type="component" value="Unassembled WGS sequence"/>
</dbReference>
<dbReference type="InterPro" id="IPR012295">
    <property type="entry name" value="TBP_dom_sf"/>
</dbReference>
<feature type="binding site" evidence="8">
    <location>
        <begin position="4"/>
        <end position="5"/>
    </location>
    <ligand>
        <name>a 1,2-diacyl-sn-glycero-3-phospho-(1D-myo-inositol-3,4,5-trisphosphate)</name>
        <dbReference type="ChEBI" id="CHEBI:57836"/>
    </ligand>
</feature>
<dbReference type="InterPro" id="IPR016024">
    <property type="entry name" value="ARM-type_fold"/>
</dbReference>
<dbReference type="PIRSF" id="PIRSF037091">
    <property type="entry name" value="AP2_complex_alpha"/>
    <property type="match status" value="1"/>
</dbReference>
<dbReference type="InterPro" id="IPR008152">
    <property type="entry name" value="Clathrin_a/b/g-adaptin_app_Ig"/>
</dbReference>
<dbReference type="EMBL" id="QEAQ01000106">
    <property type="protein sequence ID" value="TPX55505.1"/>
    <property type="molecule type" value="Genomic_DNA"/>
</dbReference>
<dbReference type="InterPro" id="IPR011989">
    <property type="entry name" value="ARM-like"/>
</dbReference>
<dbReference type="AlphaFoldDB" id="A0A507DWE5"/>
<accession>A0A507DWE5</accession>
<evidence type="ECO:0000313" key="11">
    <source>
        <dbReference type="EMBL" id="TPX55505.1"/>
    </source>
</evidence>
<dbReference type="InterPro" id="IPR050840">
    <property type="entry name" value="Adaptor_Complx_Large_Subunit"/>
</dbReference>
<gene>
    <name evidence="11" type="ORF">PhCBS80983_g05261</name>
</gene>
<dbReference type="InterPro" id="IPR002553">
    <property type="entry name" value="Clathrin/coatomer_adapt-like_N"/>
</dbReference>
<proteinExistence type="inferred from homology"/>
<dbReference type="InterPro" id="IPR017104">
    <property type="entry name" value="AP2_complex_asu"/>
</dbReference>
<evidence type="ECO:0000256" key="6">
    <source>
        <dbReference type="ARBA" id="ARBA00023176"/>
    </source>
</evidence>
<keyword evidence="3 7" id="KW-0254">Endocytosis</keyword>
<evidence type="ECO:0000256" key="3">
    <source>
        <dbReference type="ARBA" id="ARBA00022583"/>
    </source>
</evidence>
<keyword evidence="6 7" id="KW-0168">Coated pit</keyword>
<evidence type="ECO:0000256" key="8">
    <source>
        <dbReference type="PIRSR" id="PIRSR037091-1"/>
    </source>
</evidence>
<evidence type="ECO:0000313" key="12">
    <source>
        <dbReference type="Proteomes" id="UP000318582"/>
    </source>
</evidence>
<dbReference type="GO" id="GO:0006886">
    <property type="term" value="P:intracellular protein transport"/>
    <property type="evidence" value="ECO:0007669"/>
    <property type="project" value="UniProtKB-UniRule"/>
</dbReference>
<dbReference type="Gene3D" id="1.25.10.10">
    <property type="entry name" value="Leucine-rich Repeat Variant"/>
    <property type="match status" value="1"/>
</dbReference>
<feature type="compositionally biased region" description="Low complexity" evidence="9">
    <location>
        <begin position="648"/>
        <end position="659"/>
    </location>
</feature>
<evidence type="ECO:0000259" key="10">
    <source>
        <dbReference type="SMART" id="SM00809"/>
    </source>
</evidence>
<dbReference type="SUPFAM" id="SSF48371">
    <property type="entry name" value="ARM repeat"/>
    <property type="match status" value="1"/>
</dbReference>
<evidence type="ECO:0000256" key="4">
    <source>
        <dbReference type="ARBA" id="ARBA00022927"/>
    </source>
</evidence>
<dbReference type="Gene3D" id="2.60.40.1230">
    <property type="match status" value="1"/>
</dbReference>
<organism evidence="11 12">
    <name type="scientific">Powellomyces hirtus</name>
    <dbReference type="NCBI Taxonomy" id="109895"/>
    <lineage>
        <taxon>Eukaryota</taxon>
        <taxon>Fungi</taxon>
        <taxon>Fungi incertae sedis</taxon>
        <taxon>Chytridiomycota</taxon>
        <taxon>Chytridiomycota incertae sedis</taxon>
        <taxon>Chytridiomycetes</taxon>
        <taxon>Spizellomycetales</taxon>
        <taxon>Powellomycetaceae</taxon>
        <taxon>Powellomyces</taxon>
    </lineage>
</organism>
<comment type="subcellular location">
    <subcellularLocation>
        <location evidence="1">Membrane</location>
        <location evidence="1">Coated pit</location>
        <topology evidence="1">Peripheral membrane protein</topology>
        <orientation evidence="1">Cytoplasmic side</orientation>
    </subcellularLocation>
</comment>
<feature type="region of interest" description="Disordered" evidence="9">
    <location>
        <begin position="633"/>
        <end position="692"/>
    </location>
</feature>
<dbReference type="InterPro" id="IPR009028">
    <property type="entry name" value="Coatomer/calthrin_app_sub_C"/>
</dbReference>
<dbReference type="STRING" id="109895.A0A507DWE5"/>
<dbReference type="Pfam" id="PF02296">
    <property type="entry name" value="Alpha_adaptin_C"/>
    <property type="match status" value="1"/>
</dbReference>
<protein>
    <recommendedName>
        <fullName evidence="7">AP-2 complex subunit alpha</fullName>
    </recommendedName>
</protein>
<dbReference type="PANTHER" id="PTHR22780">
    <property type="entry name" value="ADAPTIN, ALPHA/GAMMA/EPSILON"/>
    <property type="match status" value="1"/>
</dbReference>
<keyword evidence="4 7" id="KW-0653">Protein transport</keyword>
<keyword evidence="5 7" id="KW-0472">Membrane</keyword>
<evidence type="ECO:0000256" key="9">
    <source>
        <dbReference type="SAM" id="MobiDB-lite"/>
    </source>
</evidence>
<dbReference type="InterPro" id="IPR013041">
    <property type="entry name" value="Clathrin_app_Ig-like_sf"/>
</dbReference>
<dbReference type="SUPFAM" id="SSF49348">
    <property type="entry name" value="Clathrin adaptor appendage domain"/>
    <property type="match status" value="1"/>
</dbReference>
<evidence type="ECO:0000256" key="2">
    <source>
        <dbReference type="ARBA" id="ARBA00022448"/>
    </source>
</evidence>
<feature type="domain" description="Clathrin adaptor alpha/beta/gamma-adaptin appendage Ig-like subdomain" evidence="10">
    <location>
        <begin position="701"/>
        <end position="820"/>
    </location>
</feature>
<dbReference type="FunFam" id="1.25.10.10:FF:000020">
    <property type="entry name" value="AP-2 complex subunit alpha"/>
    <property type="match status" value="1"/>
</dbReference>
<sequence>MSMRGLTVFIADLRNCRARELEEKRVNKELANIRSKFKDPQLSGRQKKKYVCKLLYMYILGWDVDFGHMEAVNLLSSPKYSEKQIGYLAVTLMISESNELVRLVVNSMRKDLDDHIEIHQCLALQAIANISAREMAEALSTDVMRLMTSGQAKSFVKKKAALCLLRLFRRHPDLIPAKDWADKIMVGMEDYDMGVALAVTSLVVAVAQSHPDHMAGCVPRAISRMHKIVMEKQYSPEYVYYKVPVPWLQVKLLRLLQYYPPPEDNATRGRVMNIIQTILKNARDIPKNIQHNNAQNAILFEAINLAIHMDPQSEAVVQASELLGRFISSKETNIRYLGLETMAHLAGFAESVSTVKKHQETIISSLKDKDISVRRRALDLLYSMCDVSNARVIVHELLQYLAIADYAIREEMVLKIAILTEKFATDYSWYVDVILQLITIAGDNVSDEVWYRVVQIVTNNEDLQEYAVRTVLTALKSPTCHETALKVGGYILGEYGHLIANNPGCTPAEQFMALHSKFTMCTTPTRALLLSTYLKFINVFPEIKDQVVAVFKQYRFVLDVELQQRACEYLSIATLASDELLQVACEEMPPFPQRESALLSRLQRKTQDTEDKRTWQIGGLDANKENLLAASYKRHSRRRSAVESTDAQLQQQQQQQQRQNSGLLDLSDDLPAQQPPVHHLHQELQQQQAQQTAATTAASYARLVREPNGVLYEDANIQIGLKTEYHAALGRVAIFYGNKSTATIANLATDMDVGDGVRVTLLQPIASSVPPATQLHQMYNIECLSPVNLHATLKISYTVQTAHQPFSSSSNPTTDNNTLSLRLPIVSTKFLTPAPLSRQDFLARWTQIGGPPREMQIVAPTGPSVCTDVGQLRNAVEQHLAVSVLREFEDAVVAAAVWNAASGVGKVGCLIRIELNVAQKMFRLTLRSTNEQVTAALAPQIRDIIESF</sequence>
<name>A0A507DWE5_9FUNG</name>
<dbReference type="SUPFAM" id="SSF55711">
    <property type="entry name" value="Subdomain of clathrin and coatomer appendage domain"/>
    <property type="match status" value="1"/>
</dbReference>
<evidence type="ECO:0000256" key="5">
    <source>
        <dbReference type="ARBA" id="ARBA00023136"/>
    </source>
</evidence>
<comment type="function">
    <text evidence="7">Adaptins are components of the adaptor complexes which link clathrin to receptors in coated vesicles. Clathrin-associated protein complexes are believed to interact with the cytoplasmic tails of membrane proteins, leading to their selection and concentration.</text>
</comment>
<dbReference type="SMART" id="SM00809">
    <property type="entry name" value="Alpha_adaptinC2"/>
    <property type="match status" value="1"/>
</dbReference>
<reference evidence="11 12" key="1">
    <citation type="journal article" date="2019" name="Sci. Rep.">
        <title>Comparative genomics of chytrid fungi reveal insights into the obligate biotrophic and pathogenic lifestyle of Synchytrium endobioticum.</title>
        <authorList>
            <person name="van de Vossenberg B.T.L.H."/>
            <person name="Warris S."/>
            <person name="Nguyen H.D.T."/>
            <person name="van Gent-Pelzer M.P.E."/>
            <person name="Joly D.L."/>
            <person name="van de Geest H.C."/>
            <person name="Bonants P.J.M."/>
            <person name="Smith D.S."/>
            <person name="Levesque C.A."/>
            <person name="van der Lee T.A.J."/>
        </authorList>
    </citation>
    <scope>NUCLEOTIDE SEQUENCE [LARGE SCALE GENOMIC DNA]</scope>
    <source>
        <strain evidence="11 12">CBS 809.83</strain>
    </source>
</reference>
<keyword evidence="2 7" id="KW-0813">Transport</keyword>
<dbReference type="GO" id="GO:0030122">
    <property type="term" value="C:AP-2 adaptor complex"/>
    <property type="evidence" value="ECO:0007669"/>
    <property type="project" value="InterPro"/>
</dbReference>
<comment type="similarity">
    <text evidence="7">Belongs to the adaptor complexes large subunit family.</text>
</comment>
<evidence type="ECO:0000256" key="7">
    <source>
        <dbReference type="PIRNR" id="PIRNR037091"/>
    </source>
</evidence>
<feature type="binding site" evidence="8">
    <location>
        <position position="36"/>
    </location>
    <ligand>
        <name>a 1,2-diacyl-sn-glycero-3-phospho-(1D-myo-inositol-3,4,5-trisphosphate)</name>
        <dbReference type="ChEBI" id="CHEBI:57836"/>
    </ligand>
</feature>
<evidence type="ECO:0000256" key="1">
    <source>
        <dbReference type="ARBA" id="ARBA00004277"/>
    </source>
</evidence>
<dbReference type="GO" id="GO:0035615">
    <property type="term" value="F:clathrin adaptor activity"/>
    <property type="evidence" value="ECO:0007669"/>
    <property type="project" value="InterPro"/>
</dbReference>
<feature type="binding site" evidence="8">
    <location>
        <begin position="49"/>
        <end position="53"/>
    </location>
    <ligand>
        <name>a 1,2-diacyl-sn-glycero-3-phospho-(1D-myo-inositol-3,4,5-trisphosphate)</name>
        <dbReference type="ChEBI" id="CHEBI:57836"/>
    </ligand>
</feature>
<dbReference type="Pfam" id="PF01602">
    <property type="entry name" value="Adaptin_N"/>
    <property type="match status" value="1"/>
</dbReference>
<dbReference type="InterPro" id="IPR003164">
    <property type="entry name" value="Clathrin_a-adaptin_app_sub_C"/>
</dbReference>
<comment type="caution">
    <text evidence="11">The sequence shown here is derived from an EMBL/GenBank/DDBJ whole genome shotgun (WGS) entry which is preliminary data.</text>
</comment>
<dbReference type="GO" id="GO:0072583">
    <property type="term" value="P:clathrin-dependent endocytosis"/>
    <property type="evidence" value="ECO:0007669"/>
    <property type="project" value="InterPro"/>
</dbReference>
<dbReference type="Gene3D" id="3.30.310.10">
    <property type="entry name" value="TATA-Binding Protein"/>
    <property type="match status" value="1"/>
</dbReference>
<keyword evidence="12" id="KW-1185">Reference proteome</keyword>